<dbReference type="Ensembl" id="ENSCSRT00000001704.1">
    <property type="protein sequence ID" value="ENSCSRP00000001651.1"/>
    <property type="gene ID" value="ENSCSRG00000001264.1"/>
</dbReference>
<feature type="coiled-coil region" evidence="1">
    <location>
        <begin position="585"/>
        <end position="658"/>
    </location>
</feature>
<feature type="domain" description="CIP2A N-terminal" evidence="2">
    <location>
        <begin position="2"/>
        <end position="510"/>
    </location>
</feature>
<accession>A0A8C3RMY1</accession>
<sequence length="850" mass="96027">PSECLSCLVELIEDPNISPCLILSVITLLSQLALDKETREALQNTYNLTSVLAGVVHRSSTNPNDPVLLQSIQLLQRLTYNVRVFHASTNTDELILFLMRHIQSTEDELTIPCLGLMANLCRHNLSVQAHIKSLNDVKGFYRTLISFLAHSSLTMVVFALSILSSLTLNEEVGEKLFHARNIHQTFQLIFNILVNGDGTLTRKYSVDLLMDLLKNPKIADYLTRYEHFTSCLNQVLGLLHGRDPDSSTKVLELLLAFCSVTELRHVVRQTILEPSGVPVSGSTRFTARSKPSEPSIVLVHWLNQPLEGSENCCVLALELFKEIFEDVIDTGNSTSAERFVDLLLPVLLDHLQLPEQNLDELLAKRKCERMVKVIDVMLNIFLQVIPALTASRCTSLIEHQFTCSGIDVGFGTKVVDSELCKLAADVILKTLDLMSRLKQLVPSMEVSFYKILQDQRLITPLAFALTSDHREQVQAGLRILFEAAPLPDFPAIVLGESIAANNAYRQQETEHAPKKIHMQSSITSVMSMKCSTSYPSNDDATTLNIQELIQKLQSGLEVNSIFNISGRITTNILSIYRRGSKETRLQDLLEAKALALAQADRLIAQYRCQRVQAESEARTLAAMLKDAERKNEELDVLLKAQQVESERAQNDIEQLFQHNRKLQTVAEEYEILKRSSIDLLQKHESTERQYKDLQITCNSLNKQAEAMKKLNESLKQQNDKTVAQLMETEDHRKELLKQLQDRESKISSLQQKIKLLEEKLKARQKEKTDMEETIDILRKELSKTEQARKELSIKASSLEVQKSQLEGRLEEKEAIVKLQQEELSKHSHMIAMIHSLSGGKLNAETVNLSL</sequence>
<keyword evidence="4" id="KW-1185">Reference proteome</keyword>
<evidence type="ECO:0000313" key="3">
    <source>
        <dbReference type="Ensembl" id="ENSCSRP00000001651.1"/>
    </source>
</evidence>
<dbReference type="InterPro" id="IPR048701">
    <property type="entry name" value="CIP2A_N"/>
</dbReference>
<evidence type="ECO:0000256" key="1">
    <source>
        <dbReference type="SAM" id="Coils"/>
    </source>
</evidence>
<proteinExistence type="predicted"/>
<dbReference type="SUPFAM" id="SSF57997">
    <property type="entry name" value="Tropomyosin"/>
    <property type="match status" value="1"/>
</dbReference>
<dbReference type="Gene3D" id="1.25.10.10">
    <property type="entry name" value="Leucine-rich Repeat Variant"/>
    <property type="match status" value="1"/>
</dbReference>
<dbReference type="InterPro" id="IPR011989">
    <property type="entry name" value="ARM-like"/>
</dbReference>
<dbReference type="AlphaFoldDB" id="A0A8C3RMY1"/>
<dbReference type="InterPro" id="IPR042510">
    <property type="entry name" value="CIP2A"/>
</dbReference>
<dbReference type="SUPFAM" id="SSF48371">
    <property type="entry name" value="ARM repeat"/>
    <property type="match status" value="1"/>
</dbReference>
<keyword evidence="1" id="KW-0175">Coiled coil</keyword>
<protein>
    <submittedName>
        <fullName evidence="3">Cellular inhibitor of PP2A</fullName>
    </submittedName>
</protein>
<reference evidence="3" key="2">
    <citation type="submission" date="2025-09" db="UniProtKB">
        <authorList>
            <consortium name="Ensembl"/>
        </authorList>
    </citation>
    <scope>IDENTIFICATION</scope>
</reference>
<name>A0A8C3RMY1_CHESE</name>
<organism evidence="3 4">
    <name type="scientific">Chelydra serpentina</name>
    <name type="common">Snapping turtle</name>
    <name type="synonym">Testudo serpentina</name>
    <dbReference type="NCBI Taxonomy" id="8475"/>
    <lineage>
        <taxon>Eukaryota</taxon>
        <taxon>Metazoa</taxon>
        <taxon>Chordata</taxon>
        <taxon>Craniata</taxon>
        <taxon>Vertebrata</taxon>
        <taxon>Euteleostomi</taxon>
        <taxon>Archelosauria</taxon>
        <taxon>Testudinata</taxon>
        <taxon>Testudines</taxon>
        <taxon>Cryptodira</taxon>
        <taxon>Durocryptodira</taxon>
        <taxon>Americhelydia</taxon>
        <taxon>Chelydroidea</taxon>
        <taxon>Chelydridae</taxon>
        <taxon>Chelydra</taxon>
    </lineage>
</organism>
<evidence type="ECO:0000259" key="2">
    <source>
        <dbReference type="Pfam" id="PF21044"/>
    </source>
</evidence>
<evidence type="ECO:0000313" key="4">
    <source>
        <dbReference type="Proteomes" id="UP000694403"/>
    </source>
</evidence>
<dbReference type="PANTHER" id="PTHR23161">
    <property type="entry name" value="PROTEIN CIP2A"/>
    <property type="match status" value="1"/>
</dbReference>
<dbReference type="PANTHER" id="PTHR23161:SF2">
    <property type="entry name" value="PROTEIN CIP2A"/>
    <property type="match status" value="1"/>
</dbReference>
<dbReference type="Proteomes" id="UP000694403">
    <property type="component" value="Unplaced"/>
</dbReference>
<feature type="coiled-coil region" evidence="1">
    <location>
        <begin position="683"/>
        <end position="822"/>
    </location>
</feature>
<dbReference type="InterPro" id="IPR016024">
    <property type="entry name" value="ARM-type_fold"/>
</dbReference>
<reference evidence="3" key="1">
    <citation type="submission" date="2025-08" db="UniProtKB">
        <authorList>
            <consortium name="Ensembl"/>
        </authorList>
    </citation>
    <scope>IDENTIFICATION</scope>
</reference>
<dbReference type="Pfam" id="PF21044">
    <property type="entry name" value="CIP2A_N"/>
    <property type="match status" value="1"/>
</dbReference>